<name>A0A934UPB4_9SPHI</name>
<sequence>MNIPENKTAPENDALDPKKKKGEPEAITNNEEANKVVNKDGVSADMEGIEETLNESSPSPSVEQTTATDADIAESNTATDAEIAGDDKII</sequence>
<evidence type="ECO:0000313" key="3">
    <source>
        <dbReference type="Proteomes" id="UP000613193"/>
    </source>
</evidence>
<protein>
    <submittedName>
        <fullName evidence="2">Uncharacterized protein</fullName>
    </submittedName>
</protein>
<dbReference type="EMBL" id="JAEHFW010000004">
    <property type="protein sequence ID" value="MBK0381249.1"/>
    <property type="molecule type" value="Genomic_DNA"/>
</dbReference>
<accession>A0A934UPB4</accession>
<keyword evidence="3" id="KW-1185">Reference proteome</keyword>
<organism evidence="2 3">
    <name type="scientific">Mucilaginibacter segetis</name>
    <dbReference type="NCBI Taxonomy" id="2793071"/>
    <lineage>
        <taxon>Bacteria</taxon>
        <taxon>Pseudomonadati</taxon>
        <taxon>Bacteroidota</taxon>
        <taxon>Sphingobacteriia</taxon>
        <taxon>Sphingobacteriales</taxon>
        <taxon>Sphingobacteriaceae</taxon>
        <taxon>Mucilaginibacter</taxon>
    </lineage>
</organism>
<evidence type="ECO:0000313" key="2">
    <source>
        <dbReference type="EMBL" id="MBK0381249.1"/>
    </source>
</evidence>
<feature type="compositionally biased region" description="Polar residues" evidence="1">
    <location>
        <begin position="54"/>
        <end position="79"/>
    </location>
</feature>
<dbReference type="Proteomes" id="UP000613193">
    <property type="component" value="Unassembled WGS sequence"/>
</dbReference>
<dbReference type="RefSeq" id="WP_200067795.1">
    <property type="nucleotide sequence ID" value="NZ_JAEHFW010000004.1"/>
</dbReference>
<reference evidence="2" key="1">
    <citation type="submission" date="2020-12" db="EMBL/GenBank/DDBJ databases">
        <title>Bacterial novel species Mucilaginibacter sp. SD-g isolated from soil.</title>
        <authorList>
            <person name="Jung H.-Y."/>
        </authorList>
    </citation>
    <scope>NUCLEOTIDE SEQUENCE</scope>
    <source>
        <strain evidence="2">SD-g</strain>
    </source>
</reference>
<dbReference type="AlphaFoldDB" id="A0A934UPB4"/>
<comment type="caution">
    <text evidence="2">The sequence shown here is derived from an EMBL/GenBank/DDBJ whole genome shotgun (WGS) entry which is preliminary data.</text>
</comment>
<proteinExistence type="predicted"/>
<evidence type="ECO:0000256" key="1">
    <source>
        <dbReference type="SAM" id="MobiDB-lite"/>
    </source>
</evidence>
<feature type="region of interest" description="Disordered" evidence="1">
    <location>
        <begin position="1"/>
        <end position="90"/>
    </location>
</feature>
<gene>
    <name evidence="2" type="ORF">I5M19_18145</name>
</gene>